<evidence type="ECO:0000313" key="2">
    <source>
        <dbReference type="EMBL" id="PTB39005.1"/>
    </source>
</evidence>
<evidence type="ECO:0000313" key="3">
    <source>
        <dbReference type="Proteomes" id="UP000240493"/>
    </source>
</evidence>
<gene>
    <name evidence="2" type="ORF">M441DRAFT_49361</name>
</gene>
<reference evidence="2 3" key="1">
    <citation type="submission" date="2016-07" db="EMBL/GenBank/DDBJ databases">
        <title>Multiple horizontal gene transfer events from other fungi enriched the ability of initially mycotrophic Trichoderma (Ascomycota) to feed on dead plant biomass.</title>
        <authorList>
            <consortium name="DOE Joint Genome Institute"/>
            <person name="Aerts A."/>
            <person name="Atanasova L."/>
            <person name="Chenthamara K."/>
            <person name="Zhang J."/>
            <person name="Grujic M."/>
            <person name="Henrissat B."/>
            <person name="Kuo A."/>
            <person name="Salamov A."/>
            <person name="Lipzen A."/>
            <person name="Labutti K."/>
            <person name="Barry K."/>
            <person name="Miao Y."/>
            <person name="Rahimi M.J."/>
            <person name="Shen Q."/>
            <person name="Grigoriev I.V."/>
            <person name="Kubicek C.P."/>
            <person name="Druzhinina I.S."/>
        </authorList>
    </citation>
    <scope>NUCLEOTIDE SEQUENCE [LARGE SCALE GENOMIC DNA]</scope>
    <source>
        <strain evidence="2 3">CBS 433.97</strain>
    </source>
</reference>
<accession>A0A2T3Z2H9</accession>
<evidence type="ECO:0000256" key="1">
    <source>
        <dbReference type="SAM" id="MobiDB-lite"/>
    </source>
</evidence>
<organism evidence="2 3">
    <name type="scientific">Trichoderma asperellum (strain ATCC 204424 / CBS 433.97 / NBRC 101777)</name>
    <dbReference type="NCBI Taxonomy" id="1042311"/>
    <lineage>
        <taxon>Eukaryota</taxon>
        <taxon>Fungi</taxon>
        <taxon>Dikarya</taxon>
        <taxon>Ascomycota</taxon>
        <taxon>Pezizomycotina</taxon>
        <taxon>Sordariomycetes</taxon>
        <taxon>Hypocreomycetidae</taxon>
        <taxon>Hypocreales</taxon>
        <taxon>Hypocreaceae</taxon>
        <taxon>Trichoderma</taxon>
    </lineage>
</organism>
<name>A0A2T3Z2H9_TRIA4</name>
<feature type="region of interest" description="Disordered" evidence="1">
    <location>
        <begin position="1"/>
        <end position="44"/>
    </location>
</feature>
<dbReference type="AlphaFoldDB" id="A0A2T3Z2H9"/>
<dbReference type="Proteomes" id="UP000240493">
    <property type="component" value="Unassembled WGS sequence"/>
</dbReference>
<proteinExistence type="predicted"/>
<protein>
    <submittedName>
        <fullName evidence="2">Uncharacterized protein</fullName>
    </submittedName>
</protein>
<sequence>MQRDLRSERDFLGSRRKTRKKSVADDTEGLTDDSGCVGTKKRREKRAEVLVAQDAERADGVTARRRRRRQEADSSDGWDRFLISLPRRGAMLMMQEKETGLGGQHGPPGIDWCMLFCYSWRRRFGAITPSQLSRLDERHGRKRAALRPATREQLCSPGQGRPFLLEFSSTVLAGAAITGPRADANGPAGAATAHWVVPYYRRMLHVSTRGRSASYQFRSHPAATRASHAGYMRLALSLNAAKGTDAMFLKFLLHCGRMP</sequence>
<keyword evidence="3" id="KW-1185">Reference proteome</keyword>
<feature type="compositionally biased region" description="Basic and acidic residues" evidence="1">
    <location>
        <begin position="1"/>
        <end position="13"/>
    </location>
</feature>
<dbReference type="EMBL" id="KZ679265">
    <property type="protein sequence ID" value="PTB39005.1"/>
    <property type="molecule type" value="Genomic_DNA"/>
</dbReference>